<dbReference type="EMBL" id="MPUH01000167">
    <property type="protein sequence ID" value="OMJ87828.1"/>
    <property type="molecule type" value="Genomic_DNA"/>
</dbReference>
<proteinExistence type="predicted"/>
<dbReference type="GO" id="GO:0005829">
    <property type="term" value="C:cytosol"/>
    <property type="evidence" value="ECO:0007669"/>
    <property type="project" value="TreeGrafter"/>
</dbReference>
<dbReference type="InterPro" id="IPR050503">
    <property type="entry name" value="cAMP-dep_PK_reg_su-like"/>
</dbReference>
<dbReference type="InterPro" id="IPR018490">
    <property type="entry name" value="cNMP-bd_dom_sf"/>
</dbReference>
<dbReference type="Pfam" id="PF00027">
    <property type="entry name" value="cNMP_binding"/>
    <property type="match status" value="1"/>
</dbReference>
<dbReference type="GO" id="GO:0005952">
    <property type="term" value="C:cAMP-dependent protein kinase complex"/>
    <property type="evidence" value="ECO:0007669"/>
    <property type="project" value="InterPro"/>
</dbReference>
<dbReference type="AlphaFoldDB" id="A0A1R2CFM8"/>
<dbReference type="PANTHER" id="PTHR11635">
    <property type="entry name" value="CAMP-DEPENDENT PROTEIN KINASE REGULATORY CHAIN"/>
    <property type="match status" value="1"/>
</dbReference>
<sequence>MLKRRPIDEIKESLLRDEKNEGDINKLKMIFKENPLLRQIPPNQRADFCTAMKLFILAPLEVLITDKVRKPDLYIILDGKVFIRNINKEESVLEAYDIFGYTFPFTGHKWIPSRVTAREVVSIISIPRVPLKKAMEKVRKVQDNTKLLEFLVKTVPGVRQLGQAGKERVLGLFEKCQFKSGDTLLREGEKAPYAFIIEEGECKVVGSQNPVKRPGSAPARGLMSKTTSCYNLGVIMPGEWAGEDSILLSKPMEFSVIASSHLLALKISKDKFSESLTKDTQNQLKENLGNKMRWREIRKQNISNAIIENVVDEEGRAEVASYEDAEKNYPKATKLALVNIRKQEIEKQDLIEKSQTQNIVNLSNDFSPSLLRSQMRSRPQTGKTRPISALTEKKSRSVYNVSASVKNLIYFQPCVQKSMQLFNATDKSPGPEKVQLYTANTLGYSLIPTIPKRPYTAKIRNTVTVVPMVVKNFKTGIKMHNNYETFAQQVRKGRPDSPNPADVWAKKQGVSLKKFNLLETEYT</sequence>
<evidence type="ECO:0000313" key="3">
    <source>
        <dbReference type="Proteomes" id="UP000187209"/>
    </source>
</evidence>
<dbReference type="PANTHER" id="PTHR11635:SF152">
    <property type="entry name" value="CAMP-DEPENDENT PROTEIN KINASE TYPE I REGULATORY SUBUNIT-RELATED"/>
    <property type="match status" value="1"/>
</dbReference>
<feature type="domain" description="Cyclic nucleotide-binding" evidence="1">
    <location>
        <begin position="36"/>
        <end position="135"/>
    </location>
</feature>
<organism evidence="2 3">
    <name type="scientific">Stentor coeruleus</name>
    <dbReference type="NCBI Taxonomy" id="5963"/>
    <lineage>
        <taxon>Eukaryota</taxon>
        <taxon>Sar</taxon>
        <taxon>Alveolata</taxon>
        <taxon>Ciliophora</taxon>
        <taxon>Postciliodesmatophora</taxon>
        <taxon>Heterotrichea</taxon>
        <taxon>Heterotrichida</taxon>
        <taxon>Stentoridae</taxon>
        <taxon>Stentor</taxon>
    </lineage>
</organism>
<evidence type="ECO:0000313" key="2">
    <source>
        <dbReference type="EMBL" id="OMJ87828.1"/>
    </source>
</evidence>
<dbReference type="SUPFAM" id="SSF51206">
    <property type="entry name" value="cAMP-binding domain-like"/>
    <property type="match status" value="2"/>
</dbReference>
<comment type="caution">
    <text evidence="2">The sequence shown here is derived from an EMBL/GenBank/DDBJ whole genome shotgun (WGS) entry which is preliminary data.</text>
</comment>
<reference evidence="2 3" key="1">
    <citation type="submission" date="2016-11" db="EMBL/GenBank/DDBJ databases">
        <title>The macronuclear genome of Stentor coeruleus: a giant cell with tiny introns.</title>
        <authorList>
            <person name="Slabodnick M."/>
            <person name="Ruby J.G."/>
            <person name="Reiff S.B."/>
            <person name="Swart E.C."/>
            <person name="Gosai S."/>
            <person name="Prabakaran S."/>
            <person name="Witkowska E."/>
            <person name="Larue G.E."/>
            <person name="Fisher S."/>
            <person name="Freeman R.M."/>
            <person name="Gunawardena J."/>
            <person name="Chu W."/>
            <person name="Stover N.A."/>
            <person name="Gregory B.D."/>
            <person name="Nowacki M."/>
            <person name="Derisi J."/>
            <person name="Roy S.W."/>
            <person name="Marshall W.F."/>
            <person name="Sood P."/>
        </authorList>
    </citation>
    <scope>NUCLEOTIDE SEQUENCE [LARGE SCALE GENOMIC DNA]</scope>
    <source>
        <strain evidence="2">WM001</strain>
    </source>
</reference>
<dbReference type="CDD" id="cd00038">
    <property type="entry name" value="CAP_ED"/>
    <property type="match status" value="1"/>
</dbReference>
<gene>
    <name evidence="2" type="ORF">SteCoe_10392</name>
</gene>
<dbReference type="PROSITE" id="PS50042">
    <property type="entry name" value="CNMP_BINDING_3"/>
    <property type="match status" value="2"/>
</dbReference>
<feature type="domain" description="Cyclic nucleotide-binding" evidence="1">
    <location>
        <begin position="157"/>
        <end position="276"/>
    </location>
</feature>
<evidence type="ECO:0000259" key="1">
    <source>
        <dbReference type="PROSITE" id="PS50042"/>
    </source>
</evidence>
<name>A0A1R2CFM8_9CILI</name>
<dbReference type="Gene3D" id="2.60.120.10">
    <property type="entry name" value="Jelly Rolls"/>
    <property type="match status" value="2"/>
</dbReference>
<dbReference type="OrthoDB" id="318937at2759"/>
<keyword evidence="3" id="KW-1185">Reference proteome</keyword>
<dbReference type="Proteomes" id="UP000187209">
    <property type="component" value="Unassembled WGS sequence"/>
</dbReference>
<dbReference type="InterPro" id="IPR014710">
    <property type="entry name" value="RmlC-like_jellyroll"/>
</dbReference>
<accession>A0A1R2CFM8</accession>
<dbReference type="InterPro" id="IPR000595">
    <property type="entry name" value="cNMP-bd_dom"/>
</dbReference>
<protein>
    <recommendedName>
        <fullName evidence="1">Cyclic nucleotide-binding domain-containing protein</fullName>
    </recommendedName>
</protein>